<evidence type="ECO:0000313" key="2">
    <source>
        <dbReference type="EMBL" id="KAL2328764.1"/>
    </source>
</evidence>
<dbReference type="Proteomes" id="UP001603857">
    <property type="component" value="Unassembled WGS sequence"/>
</dbReference>
<evidence type="ECO:0000256" key="1">
    <source>
        <dbReference type="SAM" id="MobiDB-lite"/>
    </source>
</evidence>
<feature type="region of interest" description="Disordered" evidence="1">
    <location>
        <begin position="71"/>
        <end position="94"/>
    </location>
</feature>
<keyword evidence="3" id="KW-1185">Reference proteome</keyword>
<evidence type="ECO:0000313" key="3">
    <source>
        <dbReference type="Proteomes" id="UP001603857"/>
    </source>
</evidence>
<comment type="caution">
    <text evidence="2">The sequence shown here is derived from an EMBL/GenBank/DDBJ whole genome shotgun (WGS) entry which is preliminary data.</text>
</comment>
<proteinExistence type="predicted"/>
<feature type="region of interest" description="Disordered" evidence="1">
    <location>
        <begin position="26"/>
        <end position="50"/>
    </location>
</feature>
<name>A0ABD1LZ19_9FABA</name>
<dbReference type="AlphaFoldDB" id="A0ABD1LZ19"/>
<accession>A0ABD1LZ19</accession>
<sequence length="164" mass="18343">MPQHMFNAVDSVSQFRRSLEEASRFLPPEPNLVTLKGGKKGRRNKQSALSLSDETGLSEAIDWVFLSEENVSDEQSCFKSGGKERPKKQGRKQEKETVDLWNLLLMCAQSKIRQHSSPIGNASERLARYFANGLEARLLGDITSAQGMYSILNSKRVTAAELLK</sequence>
<gene>
    <name evidence="2" type="ORF">Fmac_022191</name>
</gene>
<reference evidence="2 3" key="1">
    <citation type="submission" date="2024-08" db="EMBL/GenBank/DDBJ databases">
        <title>Insights into the chromosomal genome structure of Flemingia macrophylla.</title>
        <authorList>
            <person name="Ding Y."/>
            <person name="Zhao Y."/>
            <person name="Bi W."/>
            <person name="Wu M."/>
            <person name="Zhao G."/>
            <person name="Gong Y."/>
            <person name="Li W."/>
            <person name="Zhang P."/>
        </authorList>
    </citation>
    <scope>NUCLEOTIDE SEQUENCE [LARGE SCALE GENOMIC DNA]</scope>
    <source>
        <strain evidence="2">DYQJB</strain>
        <tissue evidence="2">Leaf</tissue>
    </source>
</reference>
<organism evidence="2 3">
    <name type="scientific">Flemingia macrophylla</name>
    <dbReference type="NCBI Taxonomy" id="520843"/>
    <lineage>
        <taxon>Eukaryota</taxon>
        <taxon>Viridiplantae</taxon>
        <taxon>Streptophyta</taxon>
        <taxon>Embryophyta</taxon>
        <taxon>Tracheophyta</taxon>
        <taxon>Spermatophyta</taxon>
        <taxon>Magnoliopsida</taxon>
        <taxon>eudicotyledons</taxon>
        <taxon>Gunneridae</taxon>
        <taxon>Pentapetalae</taxon>
        <taxon>rosids</taxon>
        <taxon>fabids</taxon>
        <taxon>Fabales</taxon>
        <taxon>Fabaceae</taxon>
        <taxon>Papilionoideae</taxon>
        <taxon>50 kb inversion clade</taxon>
        <taxon>NPAAA clade</taxon>
        <taxon>indigoferoid/millettioid clade</taxon>
        <taxon>Phaseoleae</taxon>
        <taxon>Flemingia</taxon>
    </lineage>
</organism>
<protein>
    <submittedName>
        <fullName evidence="2">Uncharacterized protein</fullName>
    </submittedName>
</protein>
<dbReference type="EMBL" id="JBGMDY010000007">
    <property type="protein sequence ID" value="KAL2328764.1"/>
    <property type="molecule type" value="Genomic_DNA"/>
</dbReference>